<evidence type="ECO:0000256" key="1">
    <source>
        <dbReference type="SAM" id="MobiDB-lite"/>
    </source>
</evidence>
<feature type="compositionally biased region" description="Basic residues" evidence="1">
    <location>
        <begin position="194"/>
        <end position="204"/>
    </location>
</feature>
<protein>
    <submittedName>
        <fullName evidence="2">Uncharacterized protein</fullName>
    </submittedName>
</protein>
<reference evidence="2 3" key="1">
    <citation type="submission" date="2015-01" db="EMBL/GenBank/DDBJ databases">
        <title>The Genome Sequence of Rhinocladiella mackenzie CBS 650.93.</title>
        <authorList>
            <consortium name="The Broad Institute Genomics Platform"/>
            <person name="Cuomo C."/>
            <person name="de Hoog S."/>
            <person name="Gorbushina A."/>
            <person name="Stielow B."/>
            <person name="Teixiera M."/>
            <person name="Abouelleil A."/>
            <person name="Chapman S.B."/>
            <person name="Priest M."/>
            <person name="Young S.K."/>
            <person name="Wortman J."/>
            <person name="Nusbaum C."/>
            <person name="Birren B."/>
        </authorList>
    </citation>
    <scope>NUCLEOTIDE SEQUENCE [LARGE SCALE GENOMIC DNA]</scope>
    <source>
        <strain evidence="2 3">CBS 650.93</strain>
    </source>
</reference>
<accession>A0A0D2IUP6</accession>
<keyword evidence="3" id="KW-1185">Reference proteome</keyword>
<dbReference type="OrthoDB" id="5403747at2759"/>
<dbReference type="HOGENOM" id="CLU_924861_0_0_1"/>
<dbReference type="VEuPathDB" id="FungiDB:Z518_10579"/>
<dbReference type="STRING" id="1442369.A0A0D2IUP6"/>
<dbReference type="GeneID" id="25298650"/>
<dbReference type="Proteomes" id="UP000053617">
    <property type="component" value="Unassembled WGS sequence"/>
</dbReference>
<feature type="compositionally biased region" description="Polar residues" evidence="1">
    <location>
        <begin position="147"/>
        <end position="161"/>
    </location>
</feature>
<feature type="compositionally biased region" description="Low complexity" evidence="1">
    <location>
        <begin position="276"/>
        <end position="290"/>
    </location>
</feature>
<dbReference type="EMBL" id="KN847483">
    <property type="protein sequence ID" value="KIX00440.1"/>
    <property type="molecule type" value="Genomic_DNA"/>
</dbReference>
<evidence type="ECO:0000313" key="2">
    <source>
        <dbReference type="EMBL" id="KIX00440.1"/>
    </source>
</evidence>
<name>A0A0D2IUP6_9EURO</name>
<dbReference type="RefSeq" id="XP_013267576.1">
    <property type="nucleotide sequence ID" value="XM_013412122.1"/>
</dbReference>
<sequence length="301" mass="30957">MSEASSSNSKPMANLTAREQETILGALQNLKSGEIQIDYNGMAETLGLKDNRSAAAAWSAVKKKLFANTKGATDGEASPSNPKTPRKRKDPAATTPKSGKKNTKSPDTVKDDGNGGGTDLEAEGEMNAAKQGIPATPGTPDVEEMPTTPQSPVTPGATPSTGKKRGRKSKAETETGAAVEGEAQADGEKEAKSVKKPRKTPVKKKAAEDEAGDDTSAATPKKPAVRRNSAAKASTSTTKHDIEEKESATGATDANGADKQLTSATIGPDAGFDSGVTAETETQVTTSVVQNDVATSTTDDV</sequence>
<feature type="compositionally biased region" description="Basic and acidic residues" evidence="1">
    <location>
        <begin position="238"/>
        <end position="247"/>
    </location>
</feature>
<organism evidence="2 3">
    <name type="scientific">Rhinocladiella mackenziei CBS 650.93</name>
    <dbReference type="NCBI Taxonomy" id="1442369"/>
    <lineage>
        <taxon>Eukaryota</taxon>
        <taxon>Fungi</taxon>
        <taxon>Dikarya</taxon>
        <taxon>Ascomycota</taxon>
        <taxon>Pezizomycotina</taxon>
        <taxon>Eurotiomycetes</taxon>
        <taxon>Chaetothyriomycetidae</taxon>
        <taxon>Chaetothyriales</taxon>
        <taxon>Herpotrichiellaceae</taxon>
        <taxon>Rhinocladiella</taxon>
    </lineage>
</organism>
<gene>
    <name evidence="2" type="ORF">Z518_10579</name>
</gene>
<feature type="region of interest" description="Disordered" evidence="1">
    <location>
        <begin position="67"/>
        <end position="301"/>
    </location>
</feature>
<evidence type="ECO:0000313" key="3">
    <source>
        <dbReference type="Proteomes" id="UP000053617"/>
    </source>
</evidence>
<feature type="compositionally biased region" description="Polar residues" evidence="1">
    <location>
        <begin position="292"/>
        <end position="301"/>
    </location>
</feature>
<proteinExistence type="predicted"/>
<dbReference type="AlphaFoldDB" id="A0A0D2IUP6"/>